<dbReference type="Pfam" id="PF05175">
    <property type="entry name" value="MTS"/>
    <property type="match status" value="1"/>
</dbReference>
<dbReference type="PANTHER" id="PTHR47739:SF1">
    <property type="entry name" value="TRNA1(VAL) (ADENINE(37)-N6)-METHYLTRANSFERASE"/>
    <property type="match status" value="1"/>
</dbReference>
<protein>
    <submittedName>
        <fullName evidence="4">tRNA (Adenine-N(6)-)-methyltransferase</fullName>
    </submittedName>
</protein>
<keyword evidence="2" id="KW-0949">S-adenosyl-L-methionine</keyword>
<comment type="caution">
    <text evidence="4">The sequence shown here is derived from an EMBL/GenBank/DDBJ whole genome shotgun (WGS) entry which is preliminary data.</text>
</comment>
<dbReference type="GO" id="GO:0003676">
    <property type="term" value="F:nucleic acid binding"/>
    <property type="evidence" value="ECO:0007669"/>
    <property type="project" value="InterPro"/>
</dbReference>
<dbReference type="SUPFAM" id="SSF53335">
    <property type="entry name" value="S-adenosyl-L-methionine-dependent methyltransferases"/>
    <property type="match status" value="1"/>
</dbReference>
<dbReference type="Proteomes" id="UP000238042">
    <property type="component" value="Unassembled WGS sequence"/>
</dbReference>
<dbReference type="PROSITE" id="PS00092">
    <property type="entry name" value="N6_MTASE"/>
    <property type="match status" value="1"/>
</dbReference>
<reference evidence="4 5" key="1">
    <citation type="submission" date="2018-02" db="EMBL/GenBank/DDBJ databases">
        <title>Genome sequences of Apibacter spp., gut symbionts of Asian honey bees.</title>
        <authorList>
            <person name="Kwong W.K."/>
            <person name="Steele M.I."/>
            <person name="Moran N.A."/>
        </authorList>
    </citation>
    <scope>NUCLEOTIDE SEQUENCE [LARGE SCALE GENOMIC DNA]</scope>
    <source>
        <strain evidence="5">wkB301</strain>
    </source>
</reference>
<dbReference type="InterPro" id="IPR029063">
    <property type="entry name" value="SAM-dependent_MTases_sf"/>
</dbReference>
<dbReference type="InterPro" id="IPR007848">
    <property type="entry name" value="Small_mtfrase_dom"/>
</dbReference>
<sequence length="232" mass="26674">MNKIFHFKKFSILQAPSVFKVGTDSVLLGCLTNINSAQTILDIGTGTGLLSLMCAQRNSKATITALESEKEAFLLAQKNISNSDFSSRITVFNLELQKFSPLLHFDYIICNPPYFKSTQPHHTKHPIARQQLKLDYRTLLLKSKILLNNKGIMGCIFPHYDEEVIFSFAESIHLYPQKIVRISGIKNGKINRTIVEFSNIDPIKKEERYFYVEKSPRVWSAEYKELTKDFYL</sequence>
<evidence type="ECO:0000313" key="5">
    <source>
        <dbReference type="Proteomes" id="UP000238042"/>
    </source>
</evidence>
<dbReference type="CDD" id="cd02440">
    <property type="entry name" value="AdoMet_MTases"/>
    <property type="match status" value="1"/>
</dbReference>
<gene>
    <name evidence="4" type="ORF">C4S77_11135</name>
</gene>
<evidence type="ECO:0000256" key="2">
    <source>
        <dbReference type="ARBA" id="ARBA00022691"/>
    </source>
</evidence>
<dbReference type="PANTHER" id="PTHR47739">
    <property type="entry name" value="TRNA1(VAL) (ADENINE(37)-N6)-METHYLTRANSFERASE"/>
    <property type="match status" value="1"/>
</dbReference>
<evidence type="ECO:0000256" key="1">
    <source>
        <dbReference type="ARBA" id="ARBA00022603"/>
    </source>
</evidence>
<dbReference type="GO" id="GO:0008757">
    <property type="term" value="F:S-adenosylmethionine-dependent methyltransferase activity"/>
    <property type="evidence" value="ECO:0007669"/>
    <property type="project" value="UniProtKB-ARBA"/>
</dbReference>
<dbReference type="GO" id="GO:0008170">
    <property type="term" value="F:N-methyltransferase activity"/>
    <property type="evidence" value="ECO:0007669"/>
    <property type="project" value="UniProtKB-ARBA"/>
</dbReference>
<proteinExistence type="predicted"/>
<name>A0A2S8A7D2_9FLAO</name>
<keyword evidence="4" id="KW-0808">Transferase</keyword>
<keyword evidence="1 4" id="KW-0489">Methyltransferase</keyword>
<dbReference type="RefSeq" id="WP_105191685.1">
    <property type="nucleotide sequence ID" value="NZ_PSZM01000046.1"/>
</dbReference>
<organism evidence="4 5">
    <name type="scientific">Apibacter adventoris</name>
    <dbReference type="NCBI Taxonomy" id="1679466"/>
    <lineage>
        <taxon>Bacteria</taxon>
        <taxon>Pseudomonadati</taxon>
        <taxon>Bacteroidota</taxon>
        <taxon>Flavobacteriia</taxon>
        <taxon>Flavobacteriales</taxon>
        <taxon>Weeksellaceae</taxon>
        <taxon>Apibacter</taxon>
    </lineage>
</organism>
<accession>A0A2S8A7D2</accession>
<dbReference type="AlphaFoldDB" id="A0A2S8A7D2"/>
<evidence type="ECO:0000313" key="4">
    <source>
        <dbReference type="EMBL" id="PQL90440.1"/>
    </source>
</evidence>
<dbReference type="InterPro" id="IPR002052">
    <property type="entry name" value="DNA_methylase_N6_adenine_CS"/>
</dbReference>
<dbReference type="Gene3D" id="3.40.50.150">
    <property type="entry name" value="Vaccinia Virus protein VP39"/>
    <property type="match status" value="1"/>
</dbReference>
<dbReference type="EMBL" id="PSZM01000046">
    <property type="protein sequence ID" value="PQL90440.1"/>
    <property type="molecule type" value="Genomic_DNA"/>
</dbReference>
<evidence type="ECO:0000259" key="3">
    <source>
        <dbReference type="Pfam" id="PF05175"/>
    </source>
</evidence>
<feature type="domain" description="Methyltransferase small" evidence="3">
    <location>
        <begin position="25"/>
        <end position="119"/>
    </location>
</feature>
<dbReference type="InterPro" id="IPR050210">
    <property type="entry name" value="tRNA_Adenine-N(6)_MTase"/>
</dbReference>
<dbReference type="OrthoDB" id="5383291at2"/>
<keyword evidence="5" id="KW-1185">Reference proteome</keyword>
<dbReference type="GO" id="GO:0032259">
    <property type="term" value="P:methylation"/>
    <property type="evidence" value="ECO:0007669"/>
    <property type="project" value="UniProtKB-KW"/>
</dbReference>